<feature type="transmembrane region" description="Helical" evidence="8">
    <location>
        <begin position="189"/>
        <end position="209"/>
    </location>
</feature>
<feature type="transmembrane region" description="Helical" evidence="8">
    <location>
        <begin position="102"/>
        <end position="120"/>
    </location>
</feature>
<dbReference type="GO" id="GO:0005886">
    <property type="term" value="C:plasma membrane"/>
    <property type="evidence" value="ECO:0007669"/>
    <property type="project" value="TreeGrafter"/>
</dbReference>
<dbReference type="VEuPathDB" id="FungiDB:PEXP_069710"/>
<dbReference type="HOGENOM" id="CLU_000960_22_1_1"/>
<feature type="transmembrane region" description="Helical" evidence="8">
    <location>
        <begin position="292"/>
        <end position="311"/>
    </location>
</feature>
<dbReference type="GeneID" id="27681838"/>
<proteinExistence type="inferred from homology"/>
<dbReference type="PROSITE" id="PS50850">
    <property type="entry name" value="MFS"/>
    <property type="match status" value="1"/>
</dbReference>
<dbReference type="SUPFAM" id="SSF103473">
    <property type="entry name" value="MFS general substrate transporter"/>
    <property type="match status" value="1"/>
</dbReference>
<evidence type="ECO:0000256" key="6">
    <source>
        <dbReference type="ARBA" id="ARBA00023136"/>
    </source>
</evidence>
<dbReference type="Proteomes" id="UP000030143">
    <property type="component" value="Unassembled WGS sequence"/>
</dbReference>
<comment type="caution">
    <text evidence="10">The sequence shown here is derived from an EMBL/GenBank/DDBJ whole genome shotgun (WGS) entry which is preliminary data.</text>
</comment>
<dbReference type="PANTHER" id="PTHR23501">
    <property type="entry name" value="MAJOR FACILITATOR SUPERFAMILY"/>
    <property type="match status" value="1"/>
</dbReference>
<dbReference type="PANTHER" id="PTHR23501:SF12">
    <property type="entry name" value="MAJOR FACILITATOR SUPERFAMILY (MFS) PROFILE DOMAIN-CONTAINING PROTEIN-RELATED"/>
    <property type="match status" value="1"/>
</dbReference>
<feature type="transmembrane region" description="Helical" evidence="8">
    <location>
        <begin position="64"/>
        <end position="82"/>
    </location>
</feature>
<evidence type="ECO:0000256" key="2">
    <source>
        <dbReference type="ARBA" id="ARBA00007520"/>
    </source>
</evidence>
<keyword evidence="4 8" id="KW-0812">Transmembrane</keyword>
<evidence type="ECO:0000256" key="1">
    <source>
        <dbReference type="ARBA" id="ARBA00004141"/>
    </source>
</evidence>
<feature type="compositionally biased region" description="Basic and acidic residues" evidence="7">
    <location>
        <begin position="29"/>
        <end position="39"/>
    </location>
</feature>
<evidence type="ECO:0000313" key="11">
    <source>
        <dbReference type="Proteomes" id="UP000030143"/>
    </source>
</evidence>
<dbReference type="InterPro" id="IPR011701">
    <property type="entry name" value="MFS"/>
</dbReference>
<comment type="subcellular location">
    <subcellularLocation>
        <location evidence="1">Membrane</location>
        <topology evidence="1">Multi-pass membrane protein</topology>
    </subcellularLocation>
</comment>
<dbReference type="Gene3D" id="1.20.1250.20">
    <property type="entry name" value="MFS general substrate transporter like domains"/>
    <property type="match status" value="2"/>
</dbReference>
<feature type="transmembrane region" description="Helical" evidence="8">
    <location>
        <begin position="534"/>
        <end position="556"/>
    </location>
</feature>
<feature type="domain" description="Major facilitator superfamily (MFS) profile" evidence="9">
    <location>
        <begin position="67"/>
        <end position="561"/>
    </location>
</feature>
<feature type="transmembrane region" description="Helical" evidence="8">
    <location>
        <begin position="430"/>
        <end position="449"/>
    </location>
</feature>
<keyword evidence="6 8" id="KW-0472">Membrane</keyword>
<evidence type="ECO:0000256" key="5">
    <source>
        <dbReference type="ARBA" id="ARBA00022989"/>
    </source>
</evidence>
<feature type="transmembrane region" description="Helical" evidence="8">
    <location>
        <begin position="261"/>
        <end position="286"/>
    </location>
</feature>
<protein>
    <submittedName>
        <fullName evidence="10">Major facilitator superfamily domain, general substrate transporter</fullName>
    </submittedName>
</protein>
<dbReference type="Pfam" id="PF07690">
    <property type="entry name" value="MFS_1"/>
    <property type="match status" value="1"/>
</dbReference>
<dbReference type="AlphaFoldDB" id="A0A0A2JTF2"/>
<dbReference type="CDD" id="cd17502">
    <property type="entry name" value="MFS_Azr1_MDR_like"/>
    <property type="match status" value="1"/>
</dbReference>
<dbReference type="RefSeq" id="XP_016600134.1">
    <property type="nucleotide sequence ID" value="XM_016746418.1"/>
</dbReference>
<evidence type="ECO:0000256" key="8">
    <source>
        <dbReference type="SAM" id="Phobius"/>
    </source>
</evidence>
<dbReference type="GO" id="GO:0022857">
    <property type="term" value="F:transmembrane transporter activity"/>
    <property type="evidence" value="ECO:0007669"/>
    <property type="project" value="InterPro"/>
</dbReference>
<dbReference type="OrthoDB" id="10021397at2759"/>
<feature type="transmembrane region" description="Helical" evidence="8">
    <location>
        <begin position="373"/>
        <end position="392"/>
    </location>
</feature>
<evidence type="ECO:0000256" key="7">
    <source>
        <dbReference type="SAM" id="MobiDB-lite"/>
    </source>
</evidence>
<dbReference type="PhylomeDB" id="A0A0A2JTF2"/>
<feature type="transmembrane region" description="Helical" evidence="8">
    <location>
        <begin position="132"/>
        <end position="151"/>
    </location>
</feature>
<comment type="similarity">
    <text evidence="2">Belongs to the major facilitator superfamily. TCR/Tet family.</text>
</comment>
<feature type="transmembrane region" description="Helical" evidence="8">
    <location>
        <begin position="461"/>
        <end position="484"/>
    </location>
</feature>
<reference evidence="10 11" key="1">
    <citation type="journal article" date="2015" name="Mol. Plant Microbe Interact.">
        <title>Genome, transcriptome, and functional analyses of Penicillium expansum provide new insights into secondary metabolism and pathogenicity.</title>
        <authorList>
            <person name="Ballester A.R."/>
            <person name="Marcet-Houben M."/>
            <person name="Levin E."/>
            <person name="Sela N."/>
            <person name="Selma-Lazaro C."/>
            <person name="Carmona L."/>
            <person name="Wisniewski M."/>
            <person name="Droby S."/>
            <person name="Gonzalez-Candelas L."/>
            <person name="Gabaldon T."/>
        </authorList>
    </citation>
    <scope>NUCLEOTIDE SEQUENCE [LARGE SCALE GENOMIC DNA]</scope>
    <source>
        <strain evidence="10 11">MD-8</strain>
    </source>
</reference>
<feature type="transmembrane region" description="Helical" evidence="8">
    <location>
        <begin position="157"/>
        <end position="177"/>
    </location>
</feature>
<dbReference type="FunFam" id="1.20.1250.20:FF:000429">
    <property type="entry name" value="MFS drug efflux transporter, putative"/>
    <property type="match status" value="1"/>
</dbReference>
<feature type="transmembrane region" description="Helical" evidence="8">
    <location>
        <begin position="399"/>
        <end position="418"/>
    </location>
</feature>
<keyword evidence="5 8" id="KW-1133">Transmembrane helix</keyword>
<feature type="transmembrane region" description="Helical" evidence="8">
    <location>
        <begin position="221"/>
        <end position="240"/>
    </location>
</feature>
<dbReference type="InterPro" id="IPR020846">
    <property type="entry name" value="MFS_dom"/>
</dbReference>
<evidence type="ECO:0000259" key="9">
    <source>
        <dbReference type="PROSITE" id="PS50850"/>
    </source>
</evidence>
<sequence>MVVLDKNHQGLPGSNLEDKGLDDSGSSSRAEDYYNDRKQTPPANDNAPLAEPEAPPRDITGWRWYLTLASILASTFLYALDATVVADLQSVIVQDLGGVTKLSWLSVAFLLSATATNLVWGRIYGHFNTKWLYIFHVTLFEVGSAICGAAPSMNVMILGRAIAGVGGSGLYVGCMTLIAMTTTISERPIYISCTGLSWGLGIVLGPVIGGAFSESSVGWRWAFYINLFIGAVCAPFYLFLIPNKDPRPGASIKERSIELDYPGIVLQCGALTALILAINLGGVTYLWNSGRIIAMFVVSGVLFIALGIQQVRTIGVSLSRRIIPVQFFRSKTVLILFAASASGGACAFVPIYMIPLFFQFTRNDGPLDAGVRLLPFVVVMVVFVFTNGNLMARLGYYMPWYLLGGLLIVLGSALMYTVDQETSQSRVYGYTVPLGVGVGMFMQASFSVAQAVVSPENIAPAIGFITLAQFVGITMALAIANAVLLNGCLDKIEAILPNVPSADIQAAILGAQSDLVKNLSPELKTRLLDAIVKAIGNTYILTIAGGALVAVLSLLLRREKLFGVPSGVHAA</sequence>
<keyword evidence="11" id="KW-1185">Reference proteome</keyword>
<dbReference type="EMBL" id="JQFZ01000111">
    <property type="protein sequence ID" value="KGO58770.1"/>
    <property type="molecule type" value="Genomic_DNA"/>
</dbReference>
<feature type="transmembrane region" description="Helical" evidence="8">
    <location>
        <begin position="332"/>
        <end position="353"/>
    </location>
</feature>
<accession>A0A0A2JTF2</accession>
<name>A0A0A2JTF2_PENEN</name>
<organism evidence="10 11">
    <name type="scientific">Penicillium expansum</name>
    <name type="common">Blue mold rot fungus</name>
    <dbReference type="NCBI Taxonomy" id="27334"/>
    <lineage>
        <taxon>Eukaryota</taxon>
        <taxon>Fungi</taxon>
        <taxon>Dikarya</taxon>
        <taxon>Ascomycota</taxon>
        <taxon>Pezizomycotina</taxon>
        <taxon>Eurotiomycetes</taxon>
        <taxon>Eurotiomycetidae</taxon>
        <taxon>Eurotiales</taxon>
        <taxon>Aspergillaceae</taxon>
        <taxon>Penicillium</taxon>
    </lineage>
</organism>
<keyword evidence="3" id="KW-0813">Transport</keyword>
<gene>
    <name evidence="10" type="ORF">PEX2_091480</name>
</gene>
<evidence type="ECO:0000256" key="4">
    <source>
        <dbReference type="ARBA" id="ARBA00022692"/>
    </source>
</evidence>
<dbReference type="InterPro" id="IPR036259">
    <property type="entry name" value="MFS_trans_sf"/>
</dbReference>
<feature type="region of interest" description="Disordered" evidence="7">
    <location>
        <begin position="1"/>
        <end position="52"/>
    </location>
</feature>
<evidence type="ECO:0000256" key="3">
    <source>
        <dbReference type="ARBA" id="ARBA00022448"/>
    </source>
</evidence>
<evidence type="ECO:0000313" key="10">
    <source>
        <dbReference type="EMBL" id="KGO58770.1"/>
    </source>
</evidence>